<sequence length="455" mass="49593">MDAVLLARLQFAMTIGFHFIFPPITIGLAWLLVILEGVGWRTGDEVYKRAGEFFGRLLGLTFAVGVATGIVMEFQFGTNWAAYSKFVGDIFGAPLAAEAVFAFFLESGFLGLYLFGRRRLSPGMHWFSILMVAVGATLSAFWILVANSWQQTPAGFRINEQLGRAELTSFAEAVFNPSTWVRFSHTMTAALLTGAFFMAGVAAMLLLRGRGGEVGPRALKLSLVAGLAAAVLVIFPFGHEHARQVAHTQPEKFAAIEGLYVGQEGAPLVLFGLVDPATPELKARIEVPGLLSWLAFGDPHAPVRGIRDFPPDEVPRGAELWLSFVSFHNMVILGLFFVGATAFGLLLWRRGRLLETRWFLRLLVASIPLPVLACQFGWIAAEVGRQPWVVYKLLRTRDAVSPTVSAGEVLFSLILFALLYIALGALWIYLLRRKILAGPAPAGGWLSGRATGEAG</sequence>
<comment type="similarity">
    <text evidence="2 13">Belongs to the cytochrome ubiquinol oxidase subunit 1 family.</text>
</comment>
<dbReference type="GO" id="GO:0046872">
    <property type="term" value="F:metal ion binding"/>
    <property type="evidence" value="ECO:0007669"/>
    <property type="project" value="UniProtKB-UniRule"/>
</dbReference>
<dbReference type="GO" id="GO:0019646">
    <property type="term" value="P:aerobic electron transport chain"/>
    <property type="evidence" value="ECO:0007669"/>
    <property type="project" value="InterPro"/>
</dbReference>
<feature type="transmembrane region" description="Helical" evidence="13">
    <location>
        <begin position="126"/>
        <end position="145"/>
    </location>
</feature>
<accession>A0A938BLQ8</accession>
<dbReference type="PIRSF" id="PIRSF006446">
    <property type="entry name" value="Cyt_quinol_oxidase_1"/>
    <property type="match status" value="1"/>
</dbReference>
<evidence type="ECO:0000256" key="8">
    <source>
        <dbReference type="ARBA" id="ARBA00022723"/>
    </source>
</evidence>
<keyword evidence="6 13" id="KW-0349">Heme</keyword>
<dbReference type="Proteomes" id="UP000748308">
    <property type="component" value="Unassembled WGS sequence"/>
</dbReference>
<dbReference type="GO" id="GO:0020037">
    <property type="term" value="F:heme binding"/>
    <property type="evidence" value="ECO:0007669"/>
    <property type="project" value="TreeGrafter"/>
</dbReference>
<keyword evidence="5" id="KW-0997">Cell inner membrane</keyword>
<feature type="transmembrane region" description="Helical" evidence="13">
    <location>
        <begin position="320"/>
        <end position="347"/>
    </location>
</feature>
<evidence type="ECO:0000256" key="5">
    <source>
        <dbReference type="ARBA" id="ARBA00022519"/>
    </source>
</evidence>
<evidence type="ECO:0000256" key="13">
    <source>
        <dbReference type="PIRNR" id="PIRNR006446"/>
    </source>
</evidence>
<feature type="transmembrane region" description="Helical" evidence="13">
    <location>
        <begin position="219"/>
        <end position="238"/>
    </location>
</feature>
<gene>
    <name evidence="14" type="ORF">FJY75_05380</name>
</gene>
<evidence type="ECO:0000256" key="6">
    <source>
        <dbReference type="ARBA" id="ARBA00022617"/>
    </source>
</evidence>
<keyword evidence="4 13" id="KW-1003">Cell membrane</keyword>
<name>A0A938BLQ8_UNCEI</name>
<reference evidence="14" key="1">
    <citation type="submission" date="2019-03" db="EMBL/GenBank/DDBJ databases">
        <title>Lake Tanganyika Metagenome-Assembled Genomes (MAGs).</title>
        <authorList>
            <person name="Tran P."/>
        </authorList>
    </citation>
    <scope>NUCLEOTIDE SEQUENCE</scope>
    <source>
        <strain evidence="14">M_DeepCast_400m_m2_100</strain>
    </source>
</reference>
<proteinExistence type="inferred from homology"/>
<organism evidence="14 15">
    <name type="scientific">Eiseniibacteriota bacterium</name>
    <dbReference type="NCBI Taxonomy" id="2212470"/>
    <lineage>
        <taxon>Bacteria</taxon>
        <taxon>Candidatus Eiseniibacteriota</taxon>
    </lineage>
</organism>
<keyword evidence="7 13" id="KW-0812">Transmembrane</keyword>
<dbReference type="GO" id="GO:0016682">
    <property type="term" value="F:oxidoreductase activity, acting on diphenols and related substances as donors, oxygen as acceptor"/>
    <property type="evidence" value="ECO:0007669"/>
    <property type="project" value="TreeGrafter"/>
</dbReference>
<keyword evidence="10 13" id="KW-1133">Transmembrane helix</keyword>
<dbReference type="GO" id="GO:0009055">
    <property type="term" value="F:electron transfer activity"/>
    <property type="evidence" value="ECO:0007669"/>
    <property type="project" value="UniProtKB-UniRule"/>
</dbReference>
<evidence type="ECO:0000313" key="15">
    <source>
        <dbReference type="Proteomes" id="UP000748308"/>
    </source>
</evidence>
<dbReference type="EMBL" id="VGIY01000098">
    <property type="protein sequence ID" value="MBM3317264.1"/>
    <property type="molecule type" value="Genomic_DNA"/>
</dbReference>
<evidence type="ECO:0000256" key="3">
    <source>
        <dbReference type="ARBA" id="ARBA00022448"/>
    </source>
</evidence>
<evidence type="ECO:0000256" key="10">
    <source>
        <dbReference type="ARBA" id="ARBA00022989"/>
    </source>
</evidence>
<dbReference type="GO" id="GO:0005886">
    <property type="term" value="C:plasma membrane"/>
    <property type="evidence" value="ECO:0007669"/>
    <property type="project" value="UniProtKB-SubCell"/>
</dbReference>
<evidence type="ECO:0000256" key="7">
    <source>
        <dbReference type="ARBA" id="ARBA00022692"/>
    </source>
</evidence>
<evidence type="ECO:0000313" key="14">
    <source>
        <dbReference type="EMBL" id="MBM3317264.1"/>
    </source>
</evidence>
<evidence type="ECO:0000256" key="11">
    <source>
        <dbReference type="ARBA" id="ARBA00023004"/>
    </source>
</evidence>
<dbReference type="PANTHER" id="PTHR30365:SF0">
    <property type="entry name" value="CYTOCHROME BD-I UBIQUINOL OXIDASE SUBUNIT 1"/>
    <property type="match status" value="1"/>
</dbReference>
<comment type="caution">
    <text evidence="14">The sequence shown here is derived from an EMBL/GenBank/DDBJ whole genome shotgun (WGS) entry which is preliminary data.</text>
</comment>
<protein>
    <submittedName>
        <fullName evidence="14">Cytochrome ubiquinol oxidase subunit I</fullName>
    </submittedName>
</protein>
<keyword evidence="9 13" id="KW-0249">Electron transport</keyword>
<evidence type="ECO:0000256" key="1">
    <source>
        <dbReference type="ARBA" id="ARBA00004429"/>
    </source>
</evidence>
<dbReference type="AlphaFoldDB" id="A0A938BLQ8"/>
<dbReference type="InterPro" id="IPR002585">
    <property type="entry name" value="Cyt-d_ubiquinol_oxidase_su_1"/>
</dbReference>
<comment type="subcellular location">
    <subcellularLocation>
        <location evidence="1">Cell inner membrane</location>
        <topology evidence="1">Multi-pass membrane protein</topology>
    </subcellularLocation>
</comment>
<keyword evidence="8 13" id="KW-0479">Metal-binding</keyword>
<feature type="transmembrane region" description="Helical" evidence="13">
    <location>
        <begin position="359"/>
        <end position="381"/>
    </location>
</feature>
<keyword evidence="12 13" id="KW-0472">Membrane</keyword>
<feature type="transmembrane region" description="Helical" evidence="13">
    <location>
        <begin position="12"/>
        <end position="33"/>
    </location>
</feature>
<evidence type="ECO:0000256" key="4">
    <source>
        <dbReference type="ARBA" id="ARBA00022475"/>
    </source>
</evidence>
<evidence type="ECO:0000256" key="12">
    <source>
        <dbReference type="ARBA" id="ARBA00023136"/>
    </source>
</evidence>
<keyword evidence="11 13" id="KW-0408">Iron</keyword>
<feature type="transmembrane region" description="Helical" evidence="13">
    <location>
        <begin position="409"/>
        <end position="431"/>
    </location>
</feature>
<dbReference type="PANTHER" id="PTHR30365">
    <property type="entry name" value="CYTOCHROME D UBIQUINOL OXIDASE"/>
    <property type="match status" value="1"/>
</dbReference>
<feature type="transmembrane region" description="Helical" evidence="13">
    <location>
        <begin position="53"/>
        <end position="71"/>
    </location>
</feature>
<dbReference type="GO" id="GO:0070069">
    <property type="term" value="C:cytochrome complex"/>
    <property type="evidence" value="ECO:0007669"/>
    <property type="project" value="UniProtKB-UniRule"/>
</dbReference>
<evidence type="ECO:0000256" key="9">
    <source>
        <dbReference type="ARBA" id="ARBA00022982"/>
    </source>
</evidence>
<keyword evidence="3 13" id="KW-0813">Transport</keyword>
<feature type="transmembrane region" description="Helical" evidence="13">
    <location>
        <begin position="91"/>
        <end position="114"/>
    </location>
</feature>
<feature type="transmembrane region" description="Helical" evidence="13">
    <location>
        <begin position="187"/>
        <end position="207"/>
    </location>
</feature>
<evidence type="ECO:0000256" key="2">
    <source>
        <dbReference type="ARBA" id="ARBA00009819"/>
    </source>
</evidence>
<dbReference type="Pfam" id="PF01654">
    <property type="entry name" value="Cyt_bd_oxida_I"/>
    <property type="match status" value="1"/>
</dbReference>